<dbReference type="AlphaFoldDB" id="A0A2G8T919"/>
<evidence type="ECO:0000256" key="8">
    <source>
        <dbReference type="ARBA" id="ARBA00022989"/>
    </source>
</evidence>
<keyword evidence="5" id="KW-0441">Lipid A biosynthesis</keyword>
<evidence type="ECO:0000256" key="10">
    <source>
        <dbReference type="ARBA" id="ARBA00023136"/>
    </source>
</evidence>
<evidence type="ECO:0000256" key="5">
    <source>
        <dbReference type="ARBA" id="ARBA00022556"/>
    </source>
</evidence>
<keyword evidence="8 11" id="KW-1133">Transmembrane helix</keyword>
<keyword evidence="4" id="KW-0997">Cell inner membrane</keyword>
<evidence type="ECO:0000256" key="1">
    <source>
        <dbReference type="ARBA" id="ARBA00004651"/>
    </source>
</evidence>
<dbReference type="InterPro" id="IPR000390">
    <property type="entry name" value="Small_drug/metabolite_transptr"/>
</dbReference>
<evidence type="ECO:0000313" key="14">
    <source>
        <dbReference type="Proteomes" id="UP000230390"/>
    </source>
</evidence>
<dbReference type="GO" id="GO:0005886">
    <property type="term" value="C:plasma membrane"/>
    <property type="evidence" value="ECO:0007669"/>
    <property type="project" value="UniProtKB-SubCell"/>
</dbReference>
<organism evidence="13 14">
    <name type="scientific">Massilia eurypsychrophila</name>
    <dbReference type="NCBI Taxonomy" id="1485217"/>
    <lineage>
        <taxon>Bacteria</taxon>
        <taxon>Pseudomonadati</taxon>
        <taxon>Pseudomonadota</taxon>
        <taxon>Betaproteobacteria</taxon>
        <taxon>Burkholderiales</taxon>
        <taxon>Oxalobacteraceae</taxon>
        <taxon>Telluria group</taxon>
        <taxon>Massilia</taxon>
    </lineage>
</organism>
<keyword evidence="3" id="KW-0444">Lipid biosynthesis</keyword>
<dbReference type="SUPFAM" id="SSF103481">
    <property type="entry name" value="Multidrug resistance efflux transporter EmrE"/>
    <property type="match status" value="2"/>
</dbReference>
<comment type="subcellular location">
    <subcellularLocation>
        <location evidence="1">Cell membrane</location>
        <topology evidence="1">Multi-pass membrane protein</topology>
    </subcellularLocation>
</comment>
<dbReference type="GO" id="GO:0009245">
    <property type="term" value="P:lipid A biosynthetic process"/>
    <property type="evidence" value="ECO:0007669"/>
    <property type="project" value="UniProtKB-KW"/>
</dbReference>
<accession>A0A2G8T919</accession>
<keyword evidence="9" id="KW-0443">Lipid metabolism</keyword>
<evidence type="ECO:0000256" key="2">
    <source>
        <dbReference type="ARBA" id="ARBA00022475"/>
    </source>
</evidence>
<sequence length="280" mass="29132">MSSLVVSAVLLGALLHASWNALVKSRSDTFLATVMVAVGAGTMAALALPFVAAPHAASWAYIGVSTAVQLAYYALLIAAYRHGDMSHAYPLMRGSAPLMVALVSGPLLGEHLGGQQWLAIGCICGGILALFFITRAQHRGAERATVFALLNACMIAAFTLIDGIGVRKSGSPLAYTMWIYMLTAIGLLAWTARTRPGELAGYARKNVGVMLVGGAASLGSYSLAVWAMTKAPVATVAALRETSILFAVAIAMLVLREKVGARRLAAIALVAFGAVAMRLA</sequence>
<evidence type="ECO:0000313" key="13">
    <source>
        <dbReference type="EMBL" id="PIL42555.1"/>
    </source>
</evidence>
<name>A0A2G8T919_9BURK</name>
<dbReference type="PANTHER" id="PTHR30561">
    <property type="entry name" value="SMR FAMILY PROTON-DEPENDENT DRUG EFFLUX TRANSPORTER SUGE"/>
    <property type="match status" value="1"/>
</dbReference>
<gene>
    <name evidence="13" type="ORF">CR105_23370</name>
</gene>
<keyword evidence="7" id="KW-0448">Lipopolysaccharide biosynthesis</keyword>
<dbReference type="EMBL" id="PDOC01000024">
    <property type="protein sequence ID" value="PIL42555.1"/>
    <property type="molecule type" value="Genomic_DNA"/>
</dbReference>
<dbReference type="PANTHER" id="PTHR30561:SF9">
    <property type="entry name" value="4-AMINO-4-DEOXY-L-ARABINOSE-PHOSPHOUNDECAPRENOL FLIPPASE SUBUNIT ARNF-RELATED"/>
    <property type="match status" value="1"/>
</dbReference>
<dbReference type="GO" id="GO:0022857">
    <property type="term" value="F:transmembrane transporter activity"/>
    <property type="evidence" value="ECO:0007669"/>
    <property type="project" value="InterPro"/>
</dbReference>
<feature type="domain" description="EamA" evidence="12">
    <location>
        <begin position="146"/>
        <end position="277"/>
    </location>
</feature>
<evidence type="ECO:0000256" key="11">
    <source>
        <dbReference type="SAM" id="Phobius"/>
    </source>
</evidence>
<dbReference type="Pfam" id="PF00892">
    <property type="entry name" value="EamA"/>
    <property type="match status" value="2"/>
</dbReference>
<feature type="transmembrane region" description="Helical" evidence="11">
    <location>
        <begin position="116"/>
        <end position="134"/>
    </location>
</feature>
<dbReference type="GO" id="GO:0009103">
    <property type="term" value="P:lipopolysaccharide biosynthetic process"/>
    <property type="evidence" value="ECO:0007669"/>
    <property type="project" value="UniProtKB-KW"/>
</dbReference>
<reference evidence="13 14" key="1">
    <citation type="submission" date="2017-10" db="EMBL/GenBank/DDBJ databases">
        <title>Massilia psychrophilum sp. nov., a novel purple-pigmented bacterium isolated from Tianshan glacier, Xinjiang Municipality, China.</title>
        <authorList>
            <person name="Wang H."/>
        </authorList>
    </citation>
    <scope>NUCLEOTIDE SEQUENCE [LARGE SCALE GENOMIC DNA]</scope>
    <source>
        <strain evidence="13 14">JCM 30074</strain>
    </source>
</reference>
<proteinExistence type="predicted"/>
<keyword evidence="14" id="KW-1185">Reference proteome</keyword>
<dbReference type="InterPro" id="IPR037185">
    <property type="entry name" value="EmrE-like"/>
</dbReference>
<dbReference type="Gene3D" id="1.10.3730.20">
    <property type="match status" value="2"/>
</dbReference>
<dbReference type="InterPro" id="IPR000620">
    <property type="entry name" value="EamA_dom"/>
</dbReference>
<feature type="transmembrane region" description="Helical" evidence="11">
    <location>
        <begin position="172"/>
        <end position="192"/>
    </location>
</feature>
<keyword evidence="6 11" id="KW-0812">Transmembrane</keyword>
<comment type="caution">
    <text evidence="13">The sequence shown here is derived from an EMBL/GenBank/DDBJ whole genome shotgun (WGS) entry which is preliminary data.</text>
</comment>
<evidence type="ECO:0000259" key="12">
    <source>
        <dbReference type="Pfam" id="PF00892"/>
    </source>
</evidence>
<feature type="transmembrane region" description="Helical" evidence="11">
    <location>
        <begin position="59"/>
        <end position="80"/>
    </location>
</feature>
<dbReference type="RefSeq" id="WP_099792741.1">
    <property type="nucleotide sequence ID" value="NZ_JBHLYV010000006.1"/>
</dbReference>
<feature type="transmembrane region" description="Helical" evidence="11">
    <location>
        <begin position="146"/>
        <end position="166"/>
    </location>
</feature>
<evidence type="ECO:0000256" key="3">
    <source>
        <dbReference type="ARBA" id="ARBA00022516"/>
    </source>
</evidence>
<protein>
    <submittedName>
        <fullName evidence="13">EamA family transporter</fullName>
    </submittedName>
</protein>
<evidence type="ECO:0000256" key="7">
    <source>
        <dbReference type="ARBA" id="ARBA00022985"/>
    </source>
</evidence>
<feature type="transmembrane region" description="Helical" evidence="11">
    <location>
        <begin position="233"/>
        <end position="254"/>
    </location>
</feature>
<dbReference type="Proteomes" id="UP000230390">
    <property type="component" value="Unassembled WGS sequence"/>
</dbReference>
<evidence type="ECO:0000256" key="9">
    <source>
        <dbReference type="ARBA" id="ARBA00023098"/>
    </source>
</evidence>
<evidence type="ECO:0000256" key="4">
    <source>
        <dbReference type="ARBA" id="ARBA00022519"/>
    </source>
</evidence>
<evidence type="ECO:0000256" key="6">
    <source>
        <dbReference type="ARBA" id="ARBA00022692"/>
    </source>
</evidence>
<keyword evidence="2" id="KW-1003">Cell membrane</keyword>
<dbReference type="OrthoDB" id="9783707at2"/>
<feature type="transmembrane region" description="Helical" evidence="11">
    <location>
        <begin position="30"/>
        <end position="52"/>
    </location>
</feature>
<feature type="transmembrane region" description="Helical" evidence="11">
    <location>
        <begin position="207"/>
        <end position="227"/>
    </location>
</feature>
<feature type="domain" description="EamA" evidence="12">
    <location>
        <begin position="6"/>
        <end position="131"/>
    </location>
</feature>
<keyword evidence="10 11" id="KW-0472">Membrane</keyword>